<dbReference type="VEuPathDB" id="FungiDB:DEHA2F15004g"/>
<dbReference type="InParanoid" id="Q6BLA9"/>
<reference evidence="1 2" key="1">
    <citation type="journal article" date="2004" name="Nature">
        <title>Genome evolution in yeasts.</title>
        <authorList>
            <consortium name="Genolevures"/>
            <person name="Dujon B."/>
            <person name="Sherman D."/>
            <person name="Fischer G."/>
            <person name="Durrens P."/>
            <person name="Casaregola S."/>
            <person name="Lafontaine I."/>
            <person name="de Montigny J."/>
            <person name="Marck C."/>
            <person name="Neuveglise C."/>
            <person name="Talla E."/>
            <person name="Goffard N."/>
            <person name="Frangeul L."/>
            <person name="Aigle M."/>
            <person name="Anthouard V."/>
            <person name="Babour A."/>
            <person name="Barbe V."/>
            <person name="Barnay S."/>
            <person name="Blanchin S."/>
            <person name="Beckerich J.M."/>
            <person name="Beyne E."/>
            <person name="Bleykasten C."/>
            <person name="Boisrame A."/>
            <person name="Boyer J."/>
            <person name="Cattolico L."/>
            <person name="Confanioleri F."/>
            <person name="de Daruvar A."/>
            <person name="Despons L."/>
            <person name="Fabre E."/>
            <person name="Fairhead C."/>
            <person name="Ferry-Dumazet H."/>
            <person name="Groppi A."/>
            <person name="Hantraye F."/>
            <person name="Hennequin C."/>
            <person name="Jauniaux N."/>
            <person name="Joyet P."/>
            <person name="Kachouri R."/>
            <person name="Kerrest A."/>
            <person name="Koszul R."/>
            <person name="Lemaire M."/>
            <person name="Lesur I."/>
            <person name="Ma L."/>
            <person name="Muller H."/>
            <person name="Nicaud J.M."/>
            <person name="Nikolski M."/>
            <person name="Oztas S."/>
            <person name="Ozier-Kalogeropoulos O."/>
            <person name="Pellenz S."/>
            <person name="Potier S."/>
            <person name="Richard G.F."/>
            <person name="Straub M.L."/>
            <person name="Suleau A."/>
            <person name="Swennene D."/>
            <person name="Tekaia F."/>
            <person name="Wesolowski-Louvel M."/>
            <person name="Westhof E."/>
            <person name="Wirth B."/>
            <person name="Zeniou-Meyer M."/>
            <person name="Zivanovic I."/>
            <person name="Bolotin-Fukuhara M."/>
            <person name="Thierry A."/>
            <person name="Bouchier C."/>
            <person name="Caudron B."/>
            <person name="Scarpelli C."/>
            <person name="Gaillardin C."/>
            <person name="Weissenbach J."/>
            <person name="Wincker P."/>
            <person name="Souciet J.L."/>
        </authorList>
    </citation>
    <scope>NUCLEOTIDE SEQUENCE [LARGE SCALE GENOMIC DNA]</scope>
    <source>
        <strain evidence="2">ATCC 36239 / CBS 767 / BCRC 21394 / JCM 1990 / NBRC 0083 / IGC 2968</strain>
    </source>
</reference>
<organism evidence="1 2">
    <name type="scientific">Debaryomyces hansenii (strain ATCC 36239 / CBS 767 / BCRC 21394 / JCM 1990 / NBRC 0083 / IGC 2968)</name>
    <name type="common">Yeast</name>
    <name type="synonym">Torulaspora hansenii</name>
    <dbReference type="NCBI Taxonomy" id="284592"/>
    <lineage>
        <taxon>Eukaryota</taxon>
        <taxon>Fungi</taxon>
        <taxon>Dikarya</taxon>
        <taxon>Ascomycota</taxon>
        <taxon>Saccharomycotina</taxon>
        <taxon>Pichiomycetes</taxon>
        <taxon>Debaryomycetaceae</taxon>
        <taxon>Debaryomyces</taxon>
    </lineage>
</organism>
<proteinExistence type="predicted"/>
<dbReference type="AlphaFoldDB" id="Q6BLA9"/>
<protein>
    <submittedName>
        <fullName evidence="1">DEHA2F15004p</fullName>
    </submittedName>
</protein>
<dbReference type="GeneID" id="2903712"/>
<accession>Q6BLA9</accession>
<dbReference type="EMBL" id="CR382138">
    <property type="protein sequence ID" value="CAG89382.2"/>
    <property type="molecule type" value="Genomic_DNA"/>
</dbReference>
<dbReference type="Proteomes" id="UP000000599">
    <property type="component" value="Chromosome F"/>
</dbReference>
<evidence type="ECO:0000313" key="2">
    <source>
        <dbReference type="Proteomes" id="UP000000599"/>
    </source>
</evidence>
<gene>
    <name evidence="1" type="ordered locus">DEHA2F15004g</name>
</gene>
<sequence>MEVQSVHLPSSDACSPGLAETEYLDSHCENLKAWRRCTYYGTTFLLALEELNIFIVYGKYYSPTCA</sequence>
<keyword evidence="2" id="KW-1185">Reference proteome</keyword>
<name>Q6BLA9_DEBHA</name>
<dbReference type="RefSeq" id="XP_461012.2">
    <property type="nucleotide sequence ID" value="XM_461012.1"/>
</dbReference>
<evidence type="ECO:0000313" key="1">
    <source>
        <dbReference type="EMBL" id="CAG89382.2"/>
    </source>
</evidence>
<dbReference type="KEGG" id="dha:DEHA2F15004g"/>
<dbReference type="HOGENOM" id="CLU_2831158_0_0_1"/>